<organism evidence="1 2">
    <name type="scientific">Caballeronia glebae</name>
    <dbReference type="NCBI Taxonomy" id="1777143"/>
    <lineage>
        <taxon>Bacteria</taxon>
        <taxon>Pseudomonadati</taxon>
        <taxon>Pseudomonadota</taxon>
        <taxon>Betaproteobacteria</taxon>
        <taxon>Burkholderiales</taxon>
        <taxon>Burkholderiaceae</taxon>
        <taxon>Caballeronia</taxon>
    </lineage>
</organism>
<evidence type="ECO:0000313" key="2">
    <source>
        <dbReference type="Proteomes" id="UP000054596"/>
    </source>
</evidence>
<reference evidence="1" key="1">
    <citation type="submission" date="2016-01" db="EMBL/GenBank/DDBJ databases">
        <authorList>
            <person name="Peeters C."/>
        </authorList>
    </citation>
    <scope>NUCLEOTIDE SEQUENCE [LARGE SCALE GENOMIC DNA]</scope>
    <source>
        <strain evidence="1">LMG 29325</strain>
    </source>
</reference>
<sequence length="29" mass="3319">MIRSIHPDGRERLTAVKLANLLPLESQLF</sequence>
<name>A0A158CYP9_9BURK</name>
<accession>A0A158CYP9</accession>
<evidence type="ECO:0000313" key="1">
    <source>
        <dbReference type="EMBL" id="SAK87502.1"/>
    </source>
</evidence>
<comment type="caution">
    <text evidence="1">The sequence shown here is derived from an EMBL/GenBank/DDBJ whole genome shotgun (WGS) entry which is preliminary data.</text>
</comment>
<protein>
    <submittedName>
        <fullName evidence="1">Uncharacterized protein</fullName>
    </submittedName>
</protein>
<gene>
    <name evidence="1" type="ORF">AWB82_06021</name>
</gene>
<keyword evidence="2" id="KW-1185">Reference proteome</keyword>
<dbReference type="AlphaFoldDB" id="A0A158CYP9"/>
<proteinExistence type="predicted"/>
<dbReference type="EMBL" id="FCOJ02000062">
    <property type="protein sequence ID" value="SAK87502.1"/>
    <property type="molecule type" value="Genomic_DNA"/>
</dbReference>
<dbReference type="Proteomes" id="UP000054596">
    <property type="component" value="Unassembled WGS sequence"/>
</dbReference>